<keyword evidence="2" id="KW-1185">Reference proteome</keyword>
<protein>
    <submittedName>
        <fullName evidence="1">Uncharacterized protein</fullName>
    </submittedName>
</protein>
<dbReference type="RefSeq" id="XP_047760223.1">
    <property type="nucleotide sequence ID" value="XM_047904444.1"/>
</dbReference>
<dbReference type="Proteomes" id="UP000756132">
    <property type="component" value="Chromosome 4"/>
</dbReference>
<reference evidence="1" key="1">
    <citation type="submission" date="2021-12" db="EMBL/GenBank/DDBJ databases">
        <authorList>
            <person name="Zaccaron A."/>
            <person name="Stergiopoulos I."/>
        </authorList>
    </citation>
    <scope>NUCLEOTIDE SEQUENCE</scope>
    <source>
        <strain evidence="1">Race5_Kim</strain>
    </source>
</reference>
<evidence type="ECO:0000313" key="1">
    <source>
        <dbReference type="EMBL" id="UJO15857.1"/>
    </source>
</evidence>
<gene>
    <name evidence="1" type="ORF">CLAFUR5_05296</name>
</gene>
<reference evidence="1" key="2">
    <citation type="journal article" date="2022" name="Microb. Genom.">
        <title>A chromosome-scale genome assembly of the tomato pathogen Cladosporium fulvum reveals a compartmentalized genome architecture and the presence of a dispensable chromosome.</title>
        <authorList>
            <person name="Zaccaron A.Z."/>
            <person name="Chen L.H."/>
            <person name="Samaras A."/>
            <person name="Stergiopoulos I."/>
        </authorList>
    </citation>
    <scope>NUCLEOTIDE SEQUENCE</scope>
    <source>
        <strain evidence="1">Race5_Kim</strain>
    </source>
</reference>
<evidence type="ECO:0000313" key="2">
    <source>
        <dbReference type="Proteomes" id="UP000756132"/>
    </source>
</evidence>
<sequence length="62" mass="6854">MPARVWVNPNATNSPTQARLNSLDTRIADIRQQIAEKEMSGKTKREFDIALEALGGTNLAKD</sequence>
<dbReference type="KEGG" id="ffu:CLAFUR5_05296"/>
<organism evidence="1 2">
    <name type="scientific">Passalora fulva</name>
    <name type="common">Tomato leaf mold</name>
    <name type="synonym">Cladosporium fulvum</name>
    <dbReference type="NCBI Taxonomy" id="5499"/>
    <lineage>
        <taxon>Eukaryota</taxon>
        <taxon>Fungi</taxon>
        <taxon>Dikarya</taxon>
        <taxon>Ascomycota</taxon>
        <taxon>Pezizomycotina</taxon>
        <taxon>Dothideomycetes</taxon>
        <taxon>Dothideomycetidae</taxon>
        <taxon>Mycosphaerellales</taxon>
        <taxon>Mycosphaerellaceae</taxon>
        <taxon>Fulvia</taxon>
    </lineage>
</organism>
<accession>A0A9Q8P7G0</accession>
<dbReference type="GeneID" id="71985174"/>
<proteinExistence type="predicted"/>
<dbReference type="EMBL" id="CP090166">
    <property type="protein sequence ID" value="UJO15857.1"/>
    <property type="molecule type" value="Genomic_DNA"/>
</dbReference>
<dbReference type="AlphaFoldDB" id="A0A9Q8P7G0"/>
<name>A0A9Q8P7G0_PASFU</name>